<dbReference type="PANTHER" id="PTHR46377">
    <property type="entry name" value="DUAL SPECIFICITY PROTEIN PHOSPHATASE 19"/>
    <property type="match status" value="1"/>
</dbReference>
<organism evidence="3">
    <name type="scientific">Aceria tosichella</name>
    <name type="common">wheat curl mite</name>
    <dbReference type="NCBI Taxonomy" id="561515"/>
    <lineage>
        <taxon>Eukaryota</taxon>
        <taxon>Metazoa</taxon>
        <taxon>Ecdysozoa</taxon>
        <taxon>Arthropoda</taxon>
        <taxon>Chelicerata</taxon>
        <taxon>Arachnida</taxon>
        <taxon>Acari</taxon>
        <taxon>Acariformes</taxon>
        <taxon>Trombidiformes</taxon>
        <taxon>Prostigmata</taxon>
        <taxon>Eupodina</taxon>
        <taxon>Eriophyoidea</taxon>
        <taxon>Eriophyidae</taxon>
        <taxon>Eriophyinae</taxon>
        <taxon>Aceriini</taxon>
        <taxon>Aceria</taxon>
    </lineage>
</organism>
<dbReference type="SMART" id="SM00195">
    <property type="entry name" value="DSPc"/>
    <property type="match status" value="1"/>
</dbReference>
<feature type="compositionally biased region" description="Polar residues" evidence="1">
    <location>
        <begin position="536"/>
        <end position="553"/>
    </location>
</feature>
<evidence type="ECO:0000256" key="1">
    <source>
        <dbReference type="SAM" id="MobiDB-lite"/>
    </source>
</evidence>
<dbReference type="EMBL" id="GGYP01004239">
    <property type="protein sequence ID" value="MDE49010.1"/>
    <property type="molecule type" value="Transcribed_RNA"/>
</dbReference>
<dbReference type="InterPro" id="IPR000340">
    <property type="entry name" value="Dual-sp_phosphatase_cat-dom"/>
</dbReference>
<dbReference type="Pfam" id="PF00782">
    <property type="entry name" value="DSPc"/>
    <property type="match status" value="1"/>
</dbReference>
<protein>
    <submittedName>
        <fullName evidence="3">Dual specificity protein phosphatase 19</fullName>
    </submittedName>
</protein>
<dbReference type="GO" id="GO:0005737">
    <property type="term" value="C:cytoplasm"/>
    <property type="evidence" value="ECO:0007669"/>
    <property type="project" value="TreeGrafter"/>
</dbReference>
<name>A0A6G1SGH0_9ACAR</name>
<feature type="compositionally biased region" description="Polar residues" evidence="1">
    <location>
        <begin position="278"/>
        <end position="298"/>
    </location>
</feature>
<dbReference type="InterPro" id="IPR020422">
    <property type="entry name" value="TYR_PHOSPHATASE_DUAL_dom"/>
</dbReference>
<feature type="compositionally biased region" description="Low complexity" evidence="1">
    <location>
        <begin position="361"/>
        <end position="375"/>
    </location>
</feature>
<sequence>MEDRSALFNQLKDFSQRKLKKVETKVVTGTGELLVEKRGAKGLQVLTGGGQTGDGGAGQEPARKLDLQVGFILPGLLFGSEDVAQDKSSLESYGITHILNLDRDVSNKYEDDYNYKTVAIQDKPDFELDKVLDECFDFIDDGRHYGNVFIHCSGTIGLSRSTSICIAYLMNKEKQAFQEAFNNVKEARAFVKPNEGFVKQLKDYEVKLRGAQAVKESGIDDPFALRKKQEIEQEKAMVAGAASVKNRMKMFGANLDTSSAAASGPPSGRSKSASPSPYKQQPAPSGPTSNQNSATSKWSSNQNASSSTTSTSSSAADKLGSKSMTPEPRKSWQQQHQPGGPPPPPPPMPTSSLLSNDKSSKPITTTKISSSNKSSLPPPPPPPPSSFASSKANESSHQDKPAASSIKSRYQPTTTNTTTTKTTQSGQRKGSVASETSEDETGSGQRVFGRRPPPPMKIRGGLSIERHDSTSSDKPDERAKGRSTHAKSSLQLPLKKQFTSDSDGESNQKSSSDNPRAPSPSAALRAAKQQATAMANTNTDSHNKPSGGQLNRSSTKKLLNLIKTKTRTDLTLSDGDENDEIDALLGALENESIENIDWDELGLDENEVKDIIKQGGGDDDDEDDKEPSSSSSSSSSDEDDEDDEEEEEEEEVERSTVHYVIRTK</sequence>
<feature type="region of interest" description="Disordered" evidence="1">
    <location>
        <begin position="608"/>
        <end position="664"/>
    </location>
</feature>
<gene>
    <name evidence="3" type="primary">DUSP19_0</name>
    <name evidence="3" type="ORF">g.10391</name>
</gene>
<feature type="compositionally biased region" description="Pro residues" evidence="1">
    <location>
        <begin position="339"/>
        <end position="349"/>
    </location>
</feature>
<feature type="compositionally biased region" description="Basic and acidic residues" evidence="1">
    <location>
        <begin position="464"/>
        <end position="480"/>
    </location>
</feature>
<evidence type="ECO:0000259" key="2">
    <source>
        <dbReference type="PROSITE" id="PS50054"/>
    </source>
</evidence>
<dbReference type="SUPFAM" id="SSF52799">
    <property type="entry name" value="(Phosphotyrosine protein) phosphatases II"/>
    <property type="match status" value="1"/>
</dbReference>
<feature type="compositionally biased region" description="Low complexity" evidence="1">
    <location>
        <begin position="413"/>
        <end position="423"/>
    </location>
</feature>
<dbReference type="Gene3D" id="3.90.190.10">
    <property type="entry name" value="Protein tyrosine phosphatase superfamily"/>
    <property type="match status" value="1"/>
</dbReference>
<feature type="domain" description="Tyrosine-protein phosphatase" evidence="2">
    <location>
        <begin position="68"/>
        <end position="210"/>
    </location>
</feature>
<accession>A0A6G1SGH0</accession>
<reference evidence="3" key="1">
    <citation type="submission" date="2018-10" db="EMBL/GenBank/DDBJ databases">
        <title>Transcriptome assembly of Aceria tosichella (Wheat curl mite) Type 2.</title>
        <authorList>
            <person name="Scully E.D."/>
            <person name="Geib S.M."/>
            <person name="Palmer N.A."/>
            <person name="Gupta A.K."/>
            <person name="Sarath G."/>
            <person name="Tatineni S."/>
        </authorList>
    </citation>
    <scope>NUCLEOTIDE SEQUENCE</scope>
    <source>
        <strain evidence="3">LincolnNE</strain>
    </source>
</reference>
<proteinExistence type="predicted"/>
<feature type="compositionally biased region" description="Low complexity" evidence="1">
    <location>
        <begin position="515"/>
        <end position="535"/>
    </location>
</feature>
<feature type="region of interest" description="Disordered" evidence="1">
    <location>
        <begin position="256"/>
        <end position="558"/>
    </location>
</feature>
<feature type="compositionally biased region" description="Polar residues" evidence="1">
    <location>
        <begin position="486"/>
        <end position="514"/>
    </location>
</feature>
<dbReference type="AlphaFoldDB" id="A0A6G1SGH0"/>
<dbReference type="CDD" id="cd14498">
    <property type="entry name" value="DSP"/>
    <property type="match status" value="1"/>
</dbReference>
<dbReference type="PANTHER" id="PTHR46377:SF1">
    <property type="entry name" value="DUAL SPECIFICITY PROTEIN PHOSPHATASE 19"/>
    <property type="match status" value="1"/>
</dbReference>
<dbReference type="InterPro" id="IPR029021">
    <property type="entry name" value="Prot-tyrosine_phosphatase-like"/>
</dbReference>
<feature type="compositionally biased region" description="Low complexity" evidence="1">
    <location>
        <begin position="299"/>
        <end position="316"/>
    </location>
</feature>
<evidence type="ECO:0000313" key="3">
    <source>
        <dbReference type="EMBL" id="MDE49010.1"/>
    </source>
</evidence>
<feature type="compositionally biased region" description="Low complexity" evidence="1">
    <location>
        <begin position="258"/>
        <end position="277"/>
    </location>
</feature>
<dbReference type="GO" id="GO:0008579">
    <property type="term" value="F:JUN kinase phosphatase activity"/>
    <property type="evidence" value="ECO:0007669"/>
    <property type="project" value="TreeGrafter"/>
</dbReference>
<dbReference type="PROSITE" id="PS50054">
    <property type="entry name" value="TYR_PHOSPHATASE_DUAL"/>
    <property type="match status" value="1"/>
</dbReference>
<feature type="compositionally biased region" description="Acidic residues" evidence="1">
    <location>
        <begin position="636"/>
        <end position="652"/>
    </location>
</feature>
<feature type="compositionally biased region" description="Pro residues" evidence="1">
    <location>
        <begin position="376"/>
        <end position="385"/>
    </location>
</feature>